<keyword evidence="3" id="KW-1185">Reference proteome</keyword>
<dbReference type="RefSeq" id="XP_016756083.1">
    <property type="nucleotide sequence ID" value="XM_016900952.1"/>
</dbReference>
<dbReference type="GeneID" id="27898089"/>
<keyword evidence="1" id="KW-1133">Transmembrane helix</keyword>
<dbReference type="STRING" id="692275.M3CUY7"/>
<accession>M3CUY7</accession>
<dbReference type="HOGENOM" id="CLU_477483_0_0_1"/>
<keyword evidence="1" id="KW-0472">Membrane</keyword>
<name>M3CUY7_SPHMS</name>
<gene>
    <name evidence="2" type="ORF">SEPMUDRAFT_112016</name>
</gene>
<reference evidence="2 3" key="1">
    <citation type="journal article" date="2012" name="PLoS Pathog.">
        <title>Diverse lifestyles and strategies of plant pathogenesis encoded in the genomes of eighteen Dothideomycetes fungi.</title>
        <authorList>
            <person name="Ohm R.A."/>
            <person name="Feau N."/>
            <person name="Henrissat B."/>
            <person name="Schoch C.L."/>
            <person name="Horwitz B.A."/>
            <person name="Barry K.W."/>
            <person name="Condon B.J."/>
            <person name="Copeland A.C."/>
            <person name="Dhillon B."/>
            <person name="Glaser F."/>
            <person name="Hesse C.N."/>
            <person name="Kosti I."/>
            <person name="LaButti K."/>
            <person name="Lindquist E.A."/>
            <person name="Lucas S."/>
            <person name="Salamov A.A."/>
            <person name="Bradshaw R.E."/>
            <person name="Ciuffetti L."/>
            <person name="Hamelin R.C."/>
            <person name="Kema G.H.J."/>
            <person name="Lawrence C."/>
            <person name="Scott J.A."/>
            <person name="Spatafora J.W."/>
            <person name="Turgeon B.G."/>
            <person name="de Wit P.J.G.M."/>
            <person name="Zhong S."/>
            <person name="Goodwin S.B."/>
            <person name="Grigoriev I.V."/>
        </authorList>
    </citation>
    <scope>NUCLEOTIDE SEQUENCE [LARGE SCALE GENOMIC DNA]</scope>
    <source>
        <strain evidence="2 3">SO2202</strain>
    </source>
</reference>
<keyword evidence="1" id="KW-0812">Transmembrane</keyword>
<evidence type="ECO:0000313" key="3">
    <source>
        <dbReference type="Proteomes" id="UP000016931"/>
    </source>
</evidence>
<evidence type="ECO:0000313" key="2">
    <source>
        <dbReference type="EMBL" id="EMF07962.1"/>
    </source>
</evidence>
<feature type="transmembrane region" description="Helical" evidence="1">
    <location>
        <begin position="515"/>
        <end position="535"/>
    </location>
</feature>
<dbReference type="AlphaFoldDB" id="M3CUY7"/>
<feature type="transmembrane region" description="Helical" evidence="1">
    <location>
        <begin position="295"/>
        <end position="314"/>
    </location>
</feature>
<organism evidence="2 3">
    <name type="scientific">Sphaerulina musiva (strain SO2202)</name>
    <name type="common">Poplar stem canker fungus</name>
    <name type="synonym">Septoria musiva</name>
    <dbReference type="NCBI Taxonomy" id="692275"/>
    <lineage>
        <taxon>Eukaryota</taxon>
        <taxon>Fungi</taxon>
        <taxon>Dikarya</taxon>
        <taxon>Ascomycota</taxon>
        <taxon>Pezizomycotina</taxon>
        <taxon>Dothideomycetes</taxon>
        <taxon>Dothideomycetidae</taxon>
        <taxon>Mycosphaerellales</taxon>
        <taxon>Mycosphaerellaceae</taxon>
        <taxon>Sphaerulina</taxon>
    </lineage>
</organism>
<dbReference type="eggNOG" id="ENOG502T0A1">
    <property type="taxonomic scope" value="Eukaryota"/>
</dbReference>
<proteinExistence type="predicted"/>
<feature type="transmembrane region" description="Helical" evidence="1">
    <location>
        <begin position="259"/>
        <end position="275"/>
    </location>
</feature>
<evidence type="ECO:0000256" key="1">
    <source>
        <dbReference type="SAM" id="Phobius"/>
    </source>
</evidence>
<dbReference type="OrthoDB" id="3650690at2759"/>
<dbReference type="OMA" id="FFMLAVQ"/>
<feature type="transmembrane region" description="Helical" evidence="1">
    <location>
        <begin position="390"/>
        <end position="412"/>
    </location>
</feature>
<protein>
    <submittedName>
        <fullName evidence="2">Uncharacterized protein</fullName>
    </submittedName>
</protein>
<feature type="transmembrane region" description="Helical" evidence="1">
    <location>
        <begin position="181"/>
        <end position="204"/>
    </location>
</feature>
<dbReference type="Proteomes" id="UP000016931">
    <property type="component" value="Unassembled WGS sequence"/>
</dbReference>
<feature type="transmembrane region" description="Helical" evidence="1">
    <location>
        <begin position="474"/>
        <end position="495"/>
    </location>
</feature>
<sequence>MTAKSPSLYNVTTREFWHGPRWYDWDSIIFDVQVMDSRPILYERGCQIDGNKSRHDCTAACSNPKEVWTNNSYTLYNCMVYPILAQLIHSGSIIGKNSSGAAEFNIVNDSTSELFAGWPVITTCLTDYCHDNPQLPACIAKDSKTKASNSAYAKKHRLTYHELDFNVDICHNLNAAINPDIGGIGVFVSYLMQIAIVLSAWGLWHITEHWARYFYFAYWRMSRKNAPQAWSLADAAQAKLKDSEVHNALLEALADFQKAQVFFMLAVQIACMIALHDLADIQSTSWQQFWNNIGIFFNLAVGGYLPVLLGLMILRQMGRKDSYSLIVSTCSVGLAIVTWLTTWELTIHRSEIQKVDIKSVGPPSCNGIAPTQYCWSFDWFWQNAVASSRGFGMIAFALVVQLCMIIDHLTVFKPAGASDDDRKRQNLFQVTRDWLLHRQEWEYYENLVQHQRCLIWLAKMKLDTRHSLLTRSKWFVLLGTEMALISLSILLLKAYGRLLVNHGVLGYLVLDHKAWSLGQIIAVTIWVPVLVKFVWDTLKGGRNADGGKGGIASGPYNRSYTGSTVGGGASS</sequence>
<dbReference type="EMBL" id="KB456272">
    <property type="protein sequence ID" value="EMF07962.1"/>
    <property type="molecule type" value="Genomic_DNA"/>
</dbReference>
<feature type="transmembrane region" description="Helical" evidence="1">
    <location>
        <begin position="323"/>
        <end position="341"/>
    </location>
</feature>